<accession>A0A192A7E5</accession>
<reference evidence="3" key="1">
    <citation type="submission" date="2016-06" db="EMBL/GenBank/DDBJ databases">
        <authorList>
            <person name="Xu Y."/>
            <person name="Nagy A."/>
            <person name="Yan X."/>
            <person name="Kim S.W."/>
            <person name="Haley B."/>
            <person name="Liu N.T."/>
            <person name="Nou X."/>
        </authorList>
    </citation>
    <scope>NUCLEOTIDE SEQUENCE [LARGE SCALE GENOMIC DNA]</scope>
    <source>
        <strain evidence="3">ATCC 49129</strain>
        <plasmid evidence="3">pri-1</plasmid>
    </source>
</reference>
<dbReference type="AlphaFoldDB" id="A0A192A7E5"/>
<geneLocation type="plasmid" evidence="3">
    <name>pri-1</name>
</geneLocation>
<dbReference type="Proteomes" id="UP000078572">
    <property type="component" value="Plasmid pRI-1"/>
</dbReference>
<feature type="region of interest" description="Disordered" evidence="1">
    <location>
        <begin position="1"/>
        <end position="31"/>
    </location>
</feature>
<dbReference type="EMBL" id="CP016024">
    <property type="protein sequence ID" value="ANJ76263.1"/>
    <property type="molecule type" value="Genomic_DNA"/>
</dbReference>
<name>A0A192A7E5_9RALS</name>
<gene>
    <name evidence="2" type="ORF">A9Y76_27020</name>
</gene>
<evidence type="ECO:0000313" key="2">
    <source>
        <dbReference type="EMBL" id="ANJ76263.1"/>
    </source>
</evidence>
<organism evidence="2 3">
    <name type="scientific">Ralstonia insidiosa</name>
    <dbReference type="NCBI Taxonomy" id="190721"/>
    <lineage>
        <taxon>Bacteria</taxon>
        <taxon>Pseudomonadati</taxon>
        <taxon>Pseudomonadota</taxon>
        <taxon>Betaproteobacteria</taxon>
        <taxon>Burkholderiales</taxon>
        <taxon>Burkholderiaceae</taxon>
        <taxon>Ralstonia</taxon>
    </lineage>
</organism>
<protein>
    <submittedName>
        <fullName evidence="2">Uncharacterized protein</fullName>
    </submittedName>
</protein>
<evidence type="ECO:0000313" key="3">
    <source>
        <dbReference type="Proteomes" id="UP000078572"/>
    </source>
</evidence>
<proteinExistence type="predicted"/>
<feature type="compositionally biased region" description="Polar residues" evidence="1">
    <location>
        <begin position="7"/>
        <end position="21"/>
    </location>
</feature>
<evidence type="ECO:0000256" key="1">
    <source>
        <dbReference type="SAM" id="MobiDB-lite"/>
    </source>
</evidence>
<keyword evidence="2" id="KW-0614">Plasmid</keyword>
<sequence length="63" mass="6991">MAMFAPTTDQRAQAQIDTQAHSGKFIRDDGSADRFRTSSQALAVVWADRAIEAARRKTPDRVV</sequence>
<keyword evidence="3" id="KW-1185">Reference proteome</keyword>